<dbReference type="AlphaFoldDB" id="A0AA88XGL4"/>
<dbReference type="EMBL" id="VSWD01000013">
    <property type="protein sequence ID" value="KAK3084949.1"/>
    <property type="molecule type" value="Genomic_DNA"/>
</dbReference>
<protein>
    <recommendedName>
        <fullName evidence="8">PLAT domain-containing protein</fullName>
    </recommendedName>
</protein>
<keyword evidence="3 7" id="KW-0812">Transmembrane</keyword>
<evidence type="ECO:0000256" key="2">
    <source>
        <dbReference type="ARBA" id="ARBA00007200"/>
    </source>
</evidence>
<dbReference type="SUPFAM" id="SSF49723">
    <property type="entry name" value="Lipase/lipooxygenase domain (PLAT/LH2 domain)"/>
    <property type="match status" value="1"/>
</dbReference>
<dbReference type="Gene3D" id="2.60.60.20">
    <property type="entry name" value="PLAT/LH2 domain"/>
    <property type="match status" value="1"/>
</dbReference>
<feature type="transmembrane region" description="Helical" evidence="7">
    <location>
        <begin position="355"/>
        <end position="373"/>
    </location>
</feature>
<dbReference type="PANTHER" id="PTHR10877:SF183">
    <property type="entry name" value="AT14535P-RELATED"/>
    <property type="match status" value="1"/>
</dbReference>
<organism evidence="9 10">
    <name type="scientific">Pinctada imbricata</name>
    <name type="common">Atlantic pearl-oyster</name>
    <name type="synonym">Pinctada martensii</name>
    <dbReference type="NCBI Taxonomy" id="66713"/>
    <lineage>
        <taxon>Eukaryota</taxon>
        <taxon>Metazoa</taxon>
        <taxon>Spiralia</taxon>
        <taxon>Lophotrochozoa</taxon>
        <taxon>Mollusca</taxon>
        <taxon>Bivalvia</taxon>
        <taxon>Autobranchia</taxon>
        <taxon>Pteriomorphia</taxon>
        <taxon>Pterioida</taxon>
        <taxon>Pterioidea</taxon>
        <taxon>Pteriidae</taxon>
        <taxon>Pinctada</taxon>
    </lineage>
</organism>
<comment type="caution">
    <text evidence="6">Lacks conserved residue(s) required for the propagation of feature annotation.</text>
</comment>
<comment type="caution">
    <text evidence="9">The sequence shown here is derived from an EMBL/GenBank/DDBJ whole genome shotgun (WGS) entry which is preliminary data.</text>
</comment>
<keyword evidence="4 7" id="KW-1133">Transmembrane helix</keyword>
<gene>
    <name evidence="9" type="ORF">FSP39_021931</name>
</gene>
<dbReference type="InterPro" id="IPR051223">
    <property type="entry name" value="Polycystin"/>
</dbReference>
<evidence type="ECO:0000256" key="7">
    <source>
        <dbReference type="SAM" id="Phobius"/>
    </source>
</evidence>
<evidence type="ECO:0000256" key="6">
    <source>
        <dbReference type="PROSITE-ProRule" id="PRU00152"/>
    </source>
</evidence>
<dbReference type="InterPro" id="IPR036392">
    <property type="entry name" value="PLAT/LH2_dom_sf"/>
</dbReference>
<dbReference type="Proteomes" id="UP001186944">
    <property type="component" value="Unassembled WGS sequence"/>
</dbReference>
<proteinExistence type="inferred from homology"/>
<comment type="subcellular location">
    <subcellularLocation>
        <location evidence="1">Membrane</location>
        <topology evidence="1">Multi-pass membrane protein</topology>
    </subcellularLocation>
</comment>
<evidence type="ECO:0000256" key="3">
    <source>
        <dbReference type="ARBA" id="ARBA00022692"/>
    </source>
</evidence>
<dbReference type="Pfam" id="PF01477">
    <property type="entry name" value="PLAT"/>
    <property type="match status" value="1"/>
</dbReference>
<keyword evidence="10" id="KW-1185">Reference proteome</keyword>
<feature type="transmembrane region" description="Helical" evidence="7">
    <location>
        <begin position="683"/>
        <end position="707"/>
    </location>
</feature>
<dbReference type="GO" id="GO:0016020">
    <property type="term" value="C:membrane"/>
    <property type="evidence" value="ECO:0007669"/>
    <property type="project" value="UniProtKB-SubCell"/>
</dbReference>
<feature type="transmembrane region" description="Helical" evidence="7">
    <location>
        <begin position="399"/>
        <end position="420"/>
    </location>
</feature>
<dbReference type="InterPro" id="IPR001024">
    <property type="entry name" value="PLAT/LH2_dom"/>
</dbReference>
<name>A0AA88XGL4_PINIB</name>
<feature type="domain" description="PLAT" evidence="8">
    <location>
        <begin position="193"/>
        <end position="310"/>
    </location>
</feature>
<sequence length="723" mass="83380">MLNDDEGKSILSISFNNTDLDAYVVEFKIATLKDCEVWGKYGINGVPDDKNHDVYIKTRGSGRMSKITPKDLIVNFQSSLLKITVKNVNYPQNTTTDPLTFILRCEGNELVFKSTFFGSFSAQAFFIGPTPIQFDEIFLNFDDRLAESPHVLATFFSVIVLSVLAVIPLRRADKRDKIYWTYLPLIDNPDEGHSIFLSVQTSTSSPRTMSANVYIELVGTTGRTGPRILSDGVRQNFCRGTSSHFVLVTSASIGKLKKLIIWHDNGGKNPRWCLSKVVVLEEETKEKYMFLCQEWLCLDCDDGQTWRRLHPTITEIMDDNIVFRESSRKRFYDDFLWISLIHRPNYSVFTRVQRLWTLIGMLFLAMLTSAMWYDTSQNESSTAFGNLKIGPFTFSYRQIYVGVVSSFISLLPSLIVISIFKYRRLRGDANSTEDIWTWLKEYYIPAIWPKFNTANKPLSAYQQRFLSDQLSYRLGHTRMRQARVHGNCTVDPVMAEEVKICKHDYTLAQESNINYCPGWKPFNVSCFEYEDNNQANEEIDASFLYFNSTSTKSLYHFGKFAIYDGGGYTIYLGPKQSIVMDYVEQLRALGWIDLNTRVLFIDTNSFNPSTRLFSHTQTVFEMSAFGDVIRKSETYSMNLYPYVTISDFIILALQLLFCVILCIKIVRLFREGYLYRFGCLRRFVFYCDVFDILLGLAALVSFILRILCSIEAIEDIRNDMSKY</sequence>
<dbReference type="SMART" id="SM00308">
    <property type="entry name" value="LH2"/>
    <property type="match status" value="1"/>
</dbReference>
<feature type="transmembrane region" description="Helical" evidence="7">
    <location>
        <begin position="639"/>
        <end position="663"/>
    </location>
</feature>
<dbReference type="InterPro" id="IPR046791">
    <property type="entry name" value="Polycystin_dom"/>
</dbReference>
<comment type="similarity">
    <text evidence="2">Belongs to the polycystin family.</text>
</comment>
<evidence type="ECO:0000256" key="1">
    <source>
        <dbReference type="ARBA" id="ARBA00004141"/>
    </source>
</evidence>
<evidence type="ECO:0000256" key="4">
    <source>
        <dbReference type="ARBA" id="ARBA00022989"/>
    </source>
</evidence>
<dbReference type="PANTHER" id="PTHR10877">
    <property type="entry name" value="POLYCYSTIN FAMILY MEMBER"/>
    <property type="match status" value="1"/>
</dbReference>
<dbReference type="PROSITE" id="PS50095">
    <property type="entry name" value="PLAT"/>
    <property type="match status" value="1"/>
</dbReference>
<evidence type="ECO:0000259" key="8">
    <source>
        <dbReference type="PROSITE" id="PS50095"/>
    </source>
</evidence>
<evidence type="ECO:0000313" key="10">
    <source>
        <dbReference type="Proteomes" id="UP001186944"/>
    </source>
</evidence>
<reference evidence="9" key="1">
    <citation type="submission" date="2019-08" db="EMBL/GenBank/DDBJ databases">
        <title>The improved chromosome-level genome for the pearl oyster Pinctada fucata martensii using PacBio sequencing and Hi-C.</title>
        <authorList>
            <person name="Zheng Z."/>
        </authorList>
    </citation>
    <scope>NUCLEOTIDE SEQUENCE</scope>
    <source>
        <strain evidence="9">ZZ-2019</strain>
        <tissue evidence="9">Adductor muscle</tissue>
    </source>
</reference>
<accession>A0AA88XGL4</accession>
<dbReference type="Pfam" id="PF20519">
    <property type="entry name" value="Polycystin_dom"/>
    <property type="match status" value="1"/>
</dbReference>
<keyword evidence="5 7" id="KW-0472">Membrane</keyword>
<evidence type="ECO:0000256" key="5">
    <source>
        <dbReference type="ARBA" id="ARBA00023136"/>
    </source>
</evidence>
<feature type="transmembrane region" description="Helical" evidence="7">
    <location>
        <begin position="150"/>
        <end position="169"/>
    </location>
</feature>
<evidence type="ECO:0000313" key="9">
    <source>
        <dbReference type="EMBL" id="KAK3084949.1"/>
    </source>
</evidence>